<dbReference type="Proteomes" id="UP000266258">
    <property type="component" value="Unassembled WGS sequence"/>
</dbReference>
<dbReference type="OrthoDB" id="9810131at2"/>
<dbReference type="SUPFAM" id="SSF57783">
    <property type="entry name" value="Zinc beta-ribbon"/>
    <property type="match status" value="1"/>
</dbReference>
<comment type="caution">
    <text evidence="4">The sequence shown here is derived from an EMBL/GenBank/DDBJ whole genome shotgun (WGS) entry which is preliminary data.</text>
</comment>
<dbReference type="InterPro" id="IPR013988">
    <property type="entry name" value="YjdM_C"/>
</dbReference>
<dbReference type="Gene3D" id="2.20.25.10">
    <property type="match status" value="1"/>
</dbReference>
<proteinExistence type="inferred from homology"/>
<feature type="domain" description="Protein YjdM N-terminal" evidence="3">
    <location>
        <begin position="7"/>
        <end position="32"/>
    </location>
</feature>
<comment type="similarity">
    <text evidence="1">Belongs to the YjdM family.</text>
</comment>
<dbReference type="PANTHER" id="PTHR30305:SF3">
    <property type="entry name" value="PROTEIN YJDM"/>
    <property type="match status" value="1"/>
</dbReference>
<dbReference type="InterPro" id="IPR013987">
    <property type="entry name" value="YjdM_N"/>
</dbReference>
<dbReference type="InterPro" id="IPR004624">
    <property type="entry name" value="YjdM"/>
</dbReference>
<dbReference type="EMBL" id="NRJH01000031">
    <property type="protein sequence ID" value="RIY32640.1"/>
    <property type="molecule type" value="Genomic_DNA"/>
</dbReference>
<dbReference type="RefSeq" id="WP_119496962.1">
    <property type="nucleotide sequence ID" value="NZ_NRJH01000031.1"/>
</dbReference>
<protein>
    <submittedName>
        <fullName evidence="4">Alkylphosphonate utilization protein</fullName>
    </submittedName>
</protein>
<dbReference type="Pfam" id="PF08274">
    <property type="entry name" value="Zn_Ribbon_YjdM"/>
    <property type="match status" value="1"/>
</dbReference>
<organism evidence="4 5">
    <name type="scientific">Psittacicella melopsittaci</name>
    <dbReference type="NCBI Taxonomy" id="2028576"/>
    <lineage>
        <taxon>Bacteria</taxon>
        <taxon>Pseudomonadati</taxon>
        <taxon>Pseudomonadota</taxon>
        <taxon>Gammaproteobacteria</taxon>
        <taxon>Pasteurellales</taxon>
        <taxon>Psittacicellaceae</taxon>
        <taxon>Psittacicella</taxon>
    </lineage>
</organism>
<sequence length="115" mass="12654">MSEPVIHCPKCNSEFTYFDGVHHVCSMCAAEFDPEQIAAEQAAGEKVWKDAFGNILENGDTVTLIKPLKVKGTNITLKQGTKVKNIRLVDGDHDVDCKIDGQAFGLKSEFLKKSN</sequence>
<dbReference type="NCBIfam" id="TIGR00686">
    <property type="entry name" value="phnA"/>
    <property type="match status" value="1"/>
</dbReference>
<evidence type="ECO:0000259" key="3">
    <source>
        <dbReference type="Pfam" id="PF08274"/>
    </source>
</evidence>
<keyword evidence="5" id="KW-1185">Reference proteome</keyword>
<dbReference type="Pfam" id="PF03831">
    <property type="entry name" value="YjdM"/>
    <property type="match status" value="1"/>
</dbReference>
<dbReference type="PANTHER" id="PTHR30305">
    <property type="entry name" value="PROTEIN YJDM-RELATED"/>
    <property type="match status" value="1"/>
</dbReference>
<evidence type="ECO:0000256" key="1">
    <source>
        <dbReference type="ARBA" id="ARBA00009248"/>
    </source>
</evidence>
<gene>
    <name evidence="4" type="ORF">CJP74_03925</name>
</gene>
<dbReference type="AlphaFoldDB" id="A0A3A1Y5T2"/>
<reference evidence="4 5" key="1">
    <citation type="submission" date="2017-08" db="EMBL/GenBank/DDBJ databases">
        <title>Reclassification of Bisgaard taxon 37 and 44.</title>
        <authorList>
            <person name="Christensen H."/>
        </authorList>
    </citation>
    <scope>NUCLEOTIDE SEQUENCE [LARGE SCALE GENOMIC DNA]</scope>
    <source>
        <strain evidence="4 5">B96_4</strain>
    </source>
</reference>
<name>A0A3A1Y5T2_9GAMM</name>
<feature type="domain" description="Protein YjdM C-terminal" evidence="2">
    <location>
        <begin position="49"/>
        <end position="113"/>
    </location>
</feature>
<evidence type="ECO:0000313" key="5">
    <source>
        <dbReference type="Proteomes" id="UP000266258"/>
    </source>
</evidence>
<dbReference type="SUPFAM" id="SSF82057">
    <property type="entry name" value="Prokaryotic SH3-related domain"/>
    <property type="match status" value="1"/>
</dbReference>
<dbReference type="Gene3D" id="2.30.30.40">
    <property type="entry name" value="SH3 Domains"/>
    <property type="match status" value="1"/>
</dbReference>
<accession>A0A3A1Y5T2</accession>
<evidence type="ECO:0000313" key="4">
    <source>
        <dbReference type="EMBL" id="RIY32640.1"/>
    </source>
</evidence>
<evidence type="ECO:0000259" key="2">
    <source>
        <dbReference type="Pfam" id="PF03831"/>
    </source>
</evidence>